<feature type="transmembrane region" description="Helical" evidence="2">
    <location>
        <begin position="217"/>
        <end position="238"/>
    </location>
</feature>
<comment type="caution">
    <text evidence="4">The sequence shown here is derived from an EMBL/GenBank/DDBJ whole genome shotgun (WGS) entry which is preliminary data.</text>
</comment>
<protein>
    <submittedName>
        <fullName evidence="4">Calcium binding protein</fullName>
    </submittedName>
</protein>
<evidence type="ECO:0000256" key="1">
    <source>
        <dbReference type="ARBA" id="ARBA00006765"/>
    </source>
</evidence>
<comment type="similarity">
    <text evidence="1">Belongs to the caleosin family.</text>
</comment>
<keyword evidence="2" id="KW-1133">Transmembrane helix</keyword>
<dbReference type="SUPFAM" id="SSF47473">
    <property type="entry name" value="EF-hand"/>
    <property type="match status" value="1"/>
</dbReference>
<evidence type="ECO:0000256" key="2">
    <source>
        <dbReference type="SAM" id="Phobius"/>
    </source>
</evidence>
<keyword evidence="2" id="KW-0472">Membrane</keyword>
<reference evidence="4 5" key="1">
    <citation type="submission" date="2024-06" db="EMBL/GenBank/DDBJ databases">
        <title>Complete genome of Phlyctema vagabunda strain 19-DSS-EL-015.</title>
        <authorList>
            <person name="Fiorenzani C."/>
        </authorList>
    </citation>
    <scope>NUCLEOTIDE SEQUENCE [LARGE SCALE GENOMIC DNA]</scope>
    <source>
        <strain evidence="4 5">19-DSS-EL-015</strain>
    </source>
</reference>
<dbReference type="InterPro" id="IPR007736">
    <property type="entry name" value="Caleosin-related"/>
</dbReference>
<dbReference type="Gene3D" id="1.10.238.10">
    <property type="entry name" value="EF-hand"/>
    <property type="match status" value="1"/>
</dbReference>
<dbReference type="Pfam" id="PF05042">
    <property type="entry name" value="Caleosin"/>
    <property type="match status" value="1"/>
</dbReference>
<organism evidence="4 5">
    <name type="scientific">Phlyctema vagabunda</name>
    <dbReference type="NCBI Taxonomy" id="108571"/>
    <lineage>
        <taxon>Eukaryota</taxon>
        <taxon>Fungi</taxon>
        <taxon>Dikarya</taxon>
        <taxon>Ascomycota</taxon>
        <taxon>Pezizomycotina</taxon>
        <taxon>Leotiomycetes</taxon>
        <taxon>Helotiales</taxon>
        <taxon>Dermateaceae</taxon>
        <taxon>Phlyctema</taxon>
    </lineage>
</organism>
<evidence type="ECO:0000259" key="3">
    <source>
        <dbReference type="PROSITE" id="PS50222"/>
    </source>
</evidence>
<name>A0ABR4PP00_9HELO</name>
<dbReference type="Proteomes" id="UP001629113">
    <property type="component" value="Unassembled WGS sequence"/>
</dbReference>
<evidence type="ECO:0000313" key="4">
    <source>
        <dbReference type="EMBL" id="KAL3424837.1"/>
    </source>
</evidence>
<accession>A0ABR4PP00</accession>
<feature type="domain" description="EF-hand" evidence="3">
    <location>
        <begin position="108"/>
        <end position="143"/>
    </location>
</feature>
<proteinExistence type="inferred from homology"/>
<dbReference type="PANTHER" id="PTHR31495:SF0">
    <property type="entry name" value="BINDING PROTEIN CALEOSIN, PUTATIVE (AFU_ORTHOLOGUE AFUA_5G13750)-RELATED"/>
    <property type="match status" value="1"/>
</dbReference>
<dbReference type="InterPro" id="IPR002048">
    <property type="entry name" value="EF_hand_dom"/>
</dbReference>
<dbReference type="PANTHER" id="PTHR31495">
    <property type="entry name" value="PEROXYGENASE 3-RELATED"/>
    <property type="match status" value="1"/>
</dbReference>
<evidence type="ECO:0000313" key="5">
    <source>
        <dbReference type="Proteomes" id="UP001629113"/>
    </source>
</evidence>
<dbReference type="PROSITE" id="PS50222">
    <property type="entry name" value="EF_HAND_2"/>
    <property type="match status" value="1"/>
</dbReference>
<keyword evidence="5" id="KW-1185">Reference proteome</keyword>
<sequence>MANNLKAASLPLEARPEKMPTPLQKHCSFWDRDNDGIIKLSDVYQGFRELGFSIPFSMLSFLIPVFFSYPTKLAHSYFPDPRFRIYLDGIHKAKHGSDTGIFDLDGNIRETEFDNIFARFDEDGSGGLNRTALLNMVARDRLAADPAGWTFSYMEWSTTWLLMQRDGRIWKDDLKQCYDGSLFWRIREENMKEKQAWKQGYGLKDFWLEMDGFVPRWVVVATMVALVGICTLLSYSWIVRT</sequence>
<keyword evidence="2" id="KW-0812">Transmembrane</keyword>
<dbReference type="InterPro" id="IPR011992">
    <property type="entry name" value="EF-hand-dom_pair"/>
</dbReference>
<gene>
    <name evidence="4" type="ORF">PVAG01_04118</name>
</gene>
<dbReference type="EMBL" id="JBFCZG010000003">
    <property type="protein sequence ID" value="KAL3424837.1"/>
    <property type="molecule type" value="Genomic_DNA"/>
</dbReference>